<proteinExistence type="predicted"/>
<feature type="signal peptide" evidence="4">
    <location>
        <begin position="1"/>
        <end position="34"/>
    </location>
</feature>
<keyword evidence="2" id="KW-0802">TPR repeat</keyword>
<keyword evidence="1" id="KW-0677">Repeat</keyword>
<sequence length="398" mass="42489" precursor="true">MRLERRRHHRRGRLVRRVAAAACVVLLVLARTGAAPHASPQAAAKPKQVPAPRSTFAQLSAAAAAAREAGRLEDAVGLYRKALGLRPSWDEGHWYLGTVLYELQRHAEARAAFAQLLRTQPTHAGAMALTGLCAFAQGEHDAALRALLQARQLNIQQTPELADVVRYHAGILLTRFGEFEAGTQILVELPADGMESPRVVEAFGLNLLRMPMLPAEIPGEARSLVQLAGQAGVAMATRQAAQAAALLERLVAEFPTTPNVHYAWGTFLLTTDPQRAMAQWRRELEISPGHVAARLQLAAELLKQGDAASARPHAEGAVQVAPQEFAPRLALGQVLLGLGDVAGAVGELETGVTLAPASAQAHYLLAIAYARAGRPKDAERERAAFTKLSGSAQASGSR</sequence>
<dbReference type="EMBL" id="CP015136">
    <property type="protein sequence ID" value="AMY12243.1"/>
    <property type="molecule type" value="Genomic_DNA"/>
</dbReference>
<dbReference type="SMART" id="SM00028">
    <property type="entry name" value="TPR"/>
    <property type="match status" value="5"/>
</dbReference>
<dbReference type="AlphaFoldDB" id="A0A143PVQ5"/>
<name>A0A143PVQ5_LUTPR</name>
<dbReference type="PANTHER" id="PTHR44227">
    <property type="match status" value="1"/>
</dbReference>
<organism evidence="5 6">
    <name type="scientific">Luteitalea pratensis</name>
    <dbReference type="NCBI Taxonomy" id="1855912"/>
    <lineage>
        <taxon>Bacteria</taxon>
        <taxon>Pseudomonadati</taxon>
        <taxon>Acidobacteriota</taxon>
        <taxon>Vicinamibacteria</taxon>
        <taxon>Vicinamibacterales</taxon>
        <taxon>Vicinamibacteraceae</taxon>
        <taxon>Luteitalea</taxon>
    </lineage>
</organism>
<evidence type="ECO:0000313" key="6">
    <source>
        <dbReference type="Proteomes" id="UP000076079"/>
    </source>
</evidence>
<evidence type="ECO:0000256" key="3">
    <source>
        <dbReference type="SAM" id="MobiDB-lite"/>
    </source>
</evidence>
<evidence type="ECO:0000256" key="2">
    <source>
        <dbReference type="ARBA" id="ARBA00022803"/>
    </source>
</evidence>
<dbReference type="STRING" id="1855912.LuPra_05516"/>
<dbReference type="InterPro" id="IPR011990">
    <property type="entry name" value="TPR-like_helical_dom_sf"/>
</dbReference>
<dbReference type="InterPro" id="IPR052346">
    <property type="entry name" value="O-mannosyl-transferase_TMTC"/>
</dbReference>
<feature type="region of interest" description="Disordered" evidence="3">
    <location>
        <begin position="379"/>
        <end position="398"/>
    </location>
</feature>
<dbReference type="Gene3D" id="1.25.40.10">
    <property type="entry name" value="Tetratricopeptide repeat domain"/>
    <property type="match status" value="2"/>
</dbReference>
<feature type="chain" id="PRO_5007512051" evidence="4">
    <location>
        <begin position="35"/>
        <end position="398"/>
    </location>
</feature>
<keyword evidence="5" id="KW-0449">Lipoprotein</keyword>
<dbReference type="PANTHER" id="PTHR44227:SF3">
    <property type="entry name" value="PROTEIN O-MANNOSYL-TRANSFERASE TMTC4"/>
    <property type="match status" value="1"/>
</dbReference>
<protein>
    <submittedName>
        <fullName evidence="5">Putative PEP-CTERM system TPR-repeat lipoprotein</fullName>
    </submittedName>
</protein>
<dbReference type="InterPro" id="IPR019734">
    <property type="entry name" value="TPR_rpt"/>
</dbReference>
<dbReference type="Pfam" id="PF13432">
    <property type="entry name" value="TPR_16"/>
    <property type="match status" value="2"/>
</dbReference>
<evidence type="ECO:0000256" key="4">
    <source>
        <dbReference type="SAM" id="SignalP"/>
    </source>
</evidence>
<keyword evidence="4" id="KW-0732">Signal</keyword>
<dbReference type="SUPFAM" id="SSF48452">
    <property type="entry name" value="TPR-like"/>
    <property type="match status" value="2"/>
</dbReference>
<reference evidence="6" key="2">
    <citation type="submission" date="2016-04" db="EMBL/GenBank/DDBJ databases">
        <title>First Complete Genome Sequence of a Subdivision 6 Acidobacterium.</title>
        <authorList>
            <person name="Huang S."/>
            <person name="Vieira S."/>
            <person name="Bunk B."/>
            <person name="Riedel T."/>
            <person name="Sproeer C."/>
            <person name="Overmann J."/>
        </authorList>
    </citation>
    <scope>NUCLEOTIDE SEQUENCE [LARGE SCALE GENOMIC DNA]</scope>
    <source>
        <strain evidence="6">DSM 100886 HEG_-6_39</strain>
    </source>
</reference>
<accession>A0A143PVQ5</accession>
<dbReference type="KEGG" id="abac:LuPra_05516"/>
<dbReference type="OrthoDB" id="116767at2"/>
<feature type="compositionally biased region" description="Polar residues" evidence="3">
    <location>
        <begin position="388"/>
        <end position="398"/>
    </location>
</feature>
<evidence type="ECO:0000313" key="5">
    <source>
        <dbReference type="EMBL" id="AMY12243.1"/>
    </source>
</evidence>
<evidence type="ECO:0000256" key="1">
    <source>
        <dbReference type="ARBA" id="ARBA00022737"/>
    </source>
</evidence>
<gene>
    <name evidence="5" type="ORF">LuPra_05516</name>
</gene>
<dbReference type="Proteomes" id="UP000076079">
    <property type="component" value="Chromosome"/>
</dbReference>
<keyword evidence="6" id="KW-1185">Reference proteome</keyword>
<reference evidence="5 6" key="1">
    <citation type="journal article" date="2016" name="Genome Announc.">
        <title>First Complete Genome Sequence of a Subdivision 6 Acidobacterium Strain.</title>
        <authorList>
            <person name="Huang S."/>
            <person name="Vieira S."/>
            <person name="Bunk B."/>
            <person name="Riedel T."/>
            <person name="Sproer C."/>
            <person name="Overmann J."/>
        </authorList>
    </citation>
    <scope>NUCLEOTIDE SEQUENCE [LARGE SCALE GENOMIC DNA]</scope>
    <source>
        <strain evidence="6">DSM 100886 HEG_-6_39</strain>
    </source>
</reference>